<dbReference type="EMBL" id="BOOP01000025">
    <property type="protein sequence ID" value="GII40334.1"/>
    <property type="molecule type" value="Genomic_DNA"/>
</dbReference>
<sequence length="48" mass="5595">MTRWEYRVCAVRSESDLNQLGAQGWELVSAVYDTDRMIVALYFKRPAV</sequence>
<comment type="caution">
    <text evidence="1">The sequence shown here is derived from an EMBL/GenBank/DDBJ whole genome shotgun (WGS) entry which is preliminary data.</text>
</comment>
<gene>
    <name evidence="1" type="ORF">Pph01_53370</name>
</gene>
<evidence type="ECO:0000313" key="2">
    <source>
        <dbReference type="Proteomes" id="UP000622547"/>
    </source>
</evidence>
<proteinExistence type="predicted"/>
<accession>A0A8J3UDB2</accession>
<name>A0A8J3UDB2_9ACTN</name>
<dbReference type="AlphaFoldDB" id="A0A8J3UDB2"/>
<dbReference type="RefSeq" id="WP_204075876.1">
    <property type="nucleotide sequence ID" value="NZ_BAABHI010000026.1"/>
</dbReference>
<organism evidence="1 2">
    <name type="scientific">Planotetraspora phitsanulokensis</name>
    <dbReference type="NCBI Taxonomy" id="575192"/>
    <lineage>
        <taxon>Bacteria</taxon>
        <taxon>Bacillati</taxon>
        <taxon>Actinomycetota</taxon>
        <taxon>Actinomycetes</taxon>
        <taxon>Streptosporangiales</taxon>
        <taxon>Streptosporangiaceae</taxon>
        <taxon>Planotetraspora</taxon>
    </lineage>
</organism>
<keyword evidence="2" id="KW-1185">Reference proteome</keyword>
<reference evidence="1 2" key="1">
    <citation type="submission" date="2021-01" db="EMBL/GenBank/DDBJ databases">
        <title>Whole genome shotgun sequence of Planotetraspora phitsanulokensis NBRC 104273.</title>
        <authorList>
            <person name="Komaki H."/>
            <person name="Tamura T."/>
        </authorList>
    </citation>
    <scope>NUCLEOTIDE SEQUENCE [LARGE SCALE GENOMIC DNA]</scope>
    <source>
        <strain evidence="1 2">NBRC 104273</strain>
    </source>
</reference>
<evidence type="ECO:0008006" key="3">
    <source>
        <dbReference type="Google" id="ProtNLM"/>
    </source>
</evidence>
<evidence type="ECO:0000313" key="1">
    <source>
        <dbReference type="EMBL" id="GII40334.1"/>
    </source>
</evidence>
<protein>
    <recommendedName>
        <fullName evidence="3">DUF4177 domain-containing protein</fullName>
    </recommendedName>
</protein>
<dbReference type="Proteomes" id="UP000622547">
    <property type="component" value="Unassembled WGS sequence"/>
</dbReference>